<accession>A0ABW5N1I5</accession>
<dbReference type="InterPro" id="IPR003615">
    <property type="entry name" value="HNH_nuc"/>
</dbReference>
<keyword evidence="2" id="KW-0540">Nuclease</keyword>
<dbReference type="Pfam" id="PF01844">
    <property type="entry name" value="HNH"/>
    <property type="match status" value="1"/>
</dbReference>
<keyword evidence="3" id="KW-1185">Reference proteome</keyword>
<dbReference type="RefSeq" id="WP_377768447.1">
    <property type="nucleotide sequence ID" value="NZ_JBHULB010000082.1"/>
</dbReference>
<protein>
    <submittedName>
        <fullName evidence="2">HNH endonuclease</fullName>
    </submittedName>
</protein>
<name>A0ABW5N1I5_9FLAO</name>
<dbReference type="EMBL" id="JBHULB010000082">
    <property type="protein sequence ID" value="MFD2588971.1"/>
    <property type="molecule type" value="Genomic_DNA"/>
</dbReference>
<dbReference type="CDD" id="cd00085">
    <property type="entry name" value="HNHc"/>
    <property type="match status" value="1"/>
</dbReference>
<comment type="caution">
    <text evidence="2">The sequence shown here is derived from an EMBL/GenBank/DDBJ whole genome shotgun (WGS) entry which is preliminary data.</text>
</comment>
<evidence type="ECO:0000313" key="2">
    <source>
        <dbReference type="EMBL" id="MFD2588971.1"/>
    </source>
</evidence>
<sequence length="227" mass="25994">MEKPIDRLVDSVGVATFIKYFKEFSDLKKGRSTKSKISELFGANSEPWTDGSITTKINAGLKIFTLNRELEAIDHILYVKKTGNIPNGKEIKNRASKIKELLIRKNSPNLETDFYPTELTSELTEGNFKTVQVNIYERNPKARAECIEHFGLSCQVCEFDFEKTFGEIGQGFIHVHHLKEISTLGKEYVVNPKTDLIPVCPNCHSMLHKKRPAYKISELKKILRKKY</sequence>
<evidence type="ECO:0000259" key="1">
    <source>
        <dbReference type="Pfam" id="PF01844"/>
    </source>
</evidence>
<dbReference type="InterPro" id="IPR002711">
    <property type="entry name" value="HNH"/>
</dbReference>
<keyword evidence="2" id="KW-0255">Endonuclease</keyword>
<gene>
    <name evidence="2" type="ORF">ACFSQJ_18750</name>
</gene>
<proteinExistence type="predicted"/>
<organism evidence="2 3">
    <name type="scientific">Croceitalea marina</name>
    <dbReference type="NCBI Taxonomy" id="1775166"/>
    <lineage>
        <taxon>Bacteria</taxon>
        <taxon>Pseudomonadati</taxon>
        <taxon>Bacteroidota</taxon>
        <taxon>Flavobacteriia</taxon>
        <taxon>Flavobacteriales</taxon>
        <taxon>Flavobacteriaceae</taxon>
        <taxon>Croceitalea</taxon>
    </lineage>
</organism>
<keyword evidence="2" id="KW-0378">Hydrolase</keyword>
<dbReference type="Proteomes" id="UP001597526">
    <property type="component" value="Unassembled WGS sequence"/>
</dbReference>
<dbReference type="GO" id="GO:0004519">
    <property type="term" value="F:endonuclease activity"/>
    <property type="evidence" value="ECO:0007669"/>
    <property type="project" value="UniProtKB-KW"/>
</dbReference>
<evidence type="ECO:0000313" key="3">
    <source>
        <dbReference type="Proteomes" id="UP001597526"/>
    </source>
</evidence>
<feature type="domain" description="HNH" evidence="1">
    <location>
        <begin position="154"/>
        <end position="210"/>
    </location>
</feature>
<reference evidence="3" key="1">
    <citation type="journal article" date="2019" name="Int. J. Syst. Evol. Microbiol.">
        <title>The Global Catalogue of Microorganisms (GCM) 10K type strain sequencing project: providing services to taxonomists for standard genome sequencing and annotation.</title>
        <authorList>
            <consortium name="The Broad Institute Genomics Platform"/>
            <consortium name="The Broad Institute Genome Sequencing Center for Infectious Disease"/>
            <person name="Wu L."/>
            <person name="Ma J."/>
        </authorList>
    </citation>
    <scope>NUCLEOTIDE SEQUENCE [LARGE SCALE GENOMIC DNA]</scope>
    <source>
        <strain evidence="3">KCTC 52368</strain>
    </source>
</reference>